<gene>
    <name evidence="1" type="ORF">LCOR_10778.1</name>
</gene>
<keyword evidence="2" id="KW-1185">Reference proteome</keyword>
<evidence type="ECO:0000313" key="2">
    <source>
        <dbReference type="Proteomes" id="UP000027586"/>
    </source>
</evidence>
<dbReference type="AlphaFoldDB" id="A0A068SDS3"/>
<proteinExistence type="predicted"/>
<dbReference type="InterPro" id="IPR011990">
    <property type="entry name" value="TPR-like_helical_dom_sf"/>
</dbReference>
<reference evidence="1" key="1">
    <citation type="submission" date="2013-08" db="EMBL/GenBank/DDBJ databases">
        <title>Gene expansion shapes genome architecture in the human pathogen Lichtheimia corymbifera: an evolutionary genomics analysis in the ancient terrestrial Mucorales (Mucoromycotina).</title>
        <authorList>
            <person name="Schwartze V.U."/>
            <person name="Winter S."/>
            <person name="Shelest E."/>
            <person name="Marcet-Houben M."/>
            <person name="Horn F."/>
            <person name="Wehner S."/>
            <person name="Hoffmann K."/>
            <person name="Riege K."/>
            <person name="Sammeth M."/>
            <person name="Nowrousian M."/>
            <person name="Valiante V."/>
            <person name="Linde J."/>
            <person name="Jacobsen I.D."/>
            <person name="Marz M."/>
            <person name="Brakhage A.A."/>
            <person name="Gabaldon T."/>
            <person name="Bocker S."/>
            <person name="Voigt K."/>
        </authorList>
    </citation>
    <scope>NUCLEOTIDE SEQUENCE [LARGE SCALE GENOMIC DNA]</scope>
    <source>
        <strain evidence="1">FSU 9682</strain>
    </source>
</reference>
<dbReference type="InterPro" id="IPR032675">
    <property type="entry name" value="LRR_dom_sf"/>
</dbReference>
<organism evidence="1 2">
    <name type="scientific">Lichtheimia corymbifera JMRC:FSU:9682</name>
    <dbReference type="NCBI Taxonomy" id="1263082"/>
    <lineage>
        <taxon>Eukaryota</taxon>
        <taxon>Fungi</taxon>
        <taxon>Fungi incertae sedis</taxon>
        <taxon>Mucoromycota</taxon>
        <taxon>Mucoromycotina</taxon>
        <taxon>Mucoromycetes</taxon>
        <taxon>Mucorales</taxon>
        <taxon>Lichtheimiaceae</taxon>
        <taxon>Lichtheimia</taxon>
    </lineage>
</organism>
<dbReference type="VEuPathDB" id="FungiDB:LCOR_10778.1"/>
<dbReference type="EMBL" id="CBTN010000079">
    <property type="protein sequence ID" value="CDH59977.1"/>
    <property type="molecule type" value="Genomic_DNA"/>
</dbReference>
<name>A0A068SDS3_9FUNG</name>
<evidence type="ECO:0000313" key="1">
    <source>
        <dbReference type="EMBL" id="CDH59977.1"/>
    </source>
</evidence>
<dbReference type="Gene3D" id="1.25.40.10">
    <property type="entry name" value="Tetratricopeptide repeat domain"/>
    <property type="match status" value="1"/>
</dbReference>
<dbReference type="SUPFAM" id="SSF52047">
    <property type="entry name" value="RNI-like"/>
    <property type="match status" value="1"/>
</dbReference>
<dbReference type="Gene3D" id="3.80.10.10">
    <property type="entry name" value="Ribonuclease Inhibitor"/>
    <property type="match status" value="2"/>
</dbReference>
<dbReference type="OrthoDB" id="2229379at2759"/>
<comment type="caution">
    <text evidence="1">The sequence shown here is derived from an EMBL/GenBank/DDBJ whole genome shotgun (WGS) entry which is preliminary data.</text>
</comment>
<dbReference type="Proteomes" id="UP000027586">
    <property type="component" value="Unassembled WGS sequence"/>
</dbReference>
<sequence length="671" mass="75864">MPAQSWEDLINTLESAQRSGSHAPVIRHASSTYDHLLAKLVKILEIRVRSFVKTGEFEKAQDDASKIQQWKPESVDGYLLSGNIYVQYGYHRRAMDVYNKGLATVATSNPDYQRLVQAKSTSVEQNDKTIDFIKRLPLEPIANILRMIVNDEPFDCVNAPLLHVSKAWNEKILQIVPLHFRITDERCLNDGNDLITYDANVQSLDYVYSAMCYKRLSKKADFSSLKRLYLEDLGPLLKSVLPKLVRHYGKTLEQLVIEAAMSRKGDSTLNLDSIRIACPKLISFTCRGAAKMDIAFESKGNWSSLRSLAIHVELTNSSHSIISMFEQLPYLEDLSLSSFISSRTLVETVPWCPYLRYLALGPDTMLPTTYVDRSKVGLQVLDLSITETSHVLELYSTKDIASILHAHARTLVACRLQLLDLRPQPEGLQLDADICFERLVRFDSTPMESPHHIAITDWIITRAPILQEVHLDSTAINENIVQALIHRDRLDTLNVLVNPDCVPLLQTLAAHHRDLGARSSSLTTLELCITDSWEEIVDDLLSISELPCIKTLKLDISGVSDRTLARFINAFATTSPQLECFKLISSDPSWVFYETLAELSQFPNLRHLMLEGFNFKDGIRSSLQCRHLQTIELCTHDAPSMRVASSLKDVFPFLKVSPRRQSIVEETEVRG</sequence>
<dbReference type="SUPFAM" id="SSF48452">
    <property type="entry name" value="TPR-like"/>
    <property type="match status" value="1"/>
</dbReference>
<protein>
    <submittedName>
        <fullName evidence="1">Uncharacterized protein</fullName>
    </submittedName>
</protein>
<accession>A0A068SDS3</accession>